<proteinExistence type="predicted"/>
<reference evidence="1" key="1">
    <citation type="journal article" date="2019" name="Philos. Trans. R. Soc. Lond., B, Biol. Sci.">
        <title>Targeted metagenomic recovery of four divergent viruses reveals shared and distinctive characteristics of giant viruses of marine eukaryotes.</title>
        <authorList>
            <person name="Needham D.M."/>
            <person name="Poirier C."/>
            <person name="Hehenberger E."/>
            <person name="Jimenez V."/>
            <person name="Swalwell J.E."/>
            <person name="Santoro A.E."/>
            <person name="Worden A.Z."/>
        </authorList>
    </citation>
    <scope>NUCLEOTIDE SEQUENCE</scope>
    <source>
        <strain evidence="1">MPacV-611</strain>
    </source>
</reference>
<sequence>MNKDLLNTIKKKYYNNLLHLAEKKKDNNFIYYLNNILKSDEYNDVTSDILYSEDYIYKKNWNKLNNIHKMIKIKEYINNNLNLSNNEKNTLVDQFEELIKSKKLKKNDIFYDVNNAKILSIDILNLKN</sequence>
<name>A0A5J6VKR8_9VIRU</name>
<organism evidence="1">
    <name type="scientific">Megaviridae environmental sample</name>
    <dbReference type="NCBI Taxonomy" id="1737588"/>
    <lineage>
        <taxon>Viruses</taxon>
        <taxon>Varidnaviria</taxon>
        <taxon>Bamfordvirae</taxon>
        <taxon>Nucleocytoviricota</taxon>
        <taxon>Megaviricetes</taxon>
        <taxon>Imitervirales</taxon>
        <taxon>Mimiviridae</taxon>
        <taxon>environmental samples</taxon>
    </lineage>
</organism>
<accession>A0A5J6VKR8</accession>
<evidence type="ECO:0000313" key="1">
    <source>
        <dbReference type="EMBL" id="QFG74503.1"/>
    </source>
</evidence>
<protein>
    <submittedName>
        <fullName evidence="1">Uncharacterized protein</fullName>
    </submittedName>
</protein>
<dbReference type="EMBL" id="MN448289">
    <property type="protein sequence ID" value="QFG74503.1"/>
    <property type="molecule type" value="Genomic_DNA"/>
</dbReference>